<dbReference type="RefSeq" id="WP_108435493.1">
    <property type="nucleotide sequence ID" value="NZ_CP028918.1"/>
</dbReference>
<evidence type="ECO:0000313" key="3">
    <source>
        <dbReference type="Proteomes" id="UP000244496"/>
    </source>
</evidence>
<dbReference type="EMBL" id="CP028918">
    <property type="protein sequence ID" value="AWB48674.1"/>
    <property type="molecule type" value="Genomic_DNA"/>
</dbReference>
<dbReference type="Proteomes" id="UP000244496">
    <property type="component" value="Chromosome"/>
</dbReference>
<dbReference type="OrthoDB" id="211933at2"/>
<dbReference type="Pfam" id="PF13470">
    <property type="entry name" value="PIN_3"/>
    <property type="match status" value="1"/>
</dbReference>
<dbReference type="InterPro" id="IPR029060">
    <property type="entry name" value="PIN-like_dom_sf"/>
</dbReference>
<evidence type="ECO:0000259" key="1">
    <source>
        <dbReference type="Pfam" id="PF13470"/>
    </source>
</evidence>
<keyword evidence="3" id="KW-1185">Reference proteome</keyword>
<dbReference type="InterPro" id="IPR002716">
    <property type="entry name" value="PIN_dom"/>
</dbReference>
<feature type="domain" description="PIN" evidence="1">
    <location>
        <begin position="2"/>
        <end position="108"/>
    </location>
</feature>
<reference evidence="2 3" key="1">
    <citation type="submission" date="2018-04" db="EMBL/GenBank/DDBJ databases">
        <title>Genome sequencing of Gemmobacter.</title>
        <authorList>
            <person name="Yi H."/>
            <person name="Baek M.-G."/>
        </authorList>
    </citation>
    <scope>NUCLEOTIDE SEQUENCE [LARGE SCALE GENOMIC DNA]</scope>
    <source>
        <strain evidence="2 3">HYN0069</strain>
    </source>
</reference>
<sequence length="183" mass="19761">MRAVLDACVLYPPVLRDLLLGCAVRGLFQARWSDRILEEWARATVKLGAGQEAAARSDIALMRAAFPGACVQPAPGIEARLHLPDPDDIHVLAVAIQSHADAIVTFNAKDFPRHTLAEEGIDRRDPDGFLWELWSRHPAEAGAVVAKVHATAQSMAGQPVSLKALLKRAQLPRFAKAVTAGHA</sequence>
<gene>
    <name evidence="2" type="ORF">HYN69_09260</name>
</gene>
<accession>A0A2S0ULG6</accession>
<name>A0A2S0ULG6_9RHOB</name>
<organism evidence="2 3">
    <name type="scientific">Paragemmobacter aquarius</name>
    <dbReference type="NCBI Taxonomy" id="2169400"/>
    <lineage>
        <taxon>Bacteria</taxon>
        <taxon>Pseudomonadati</taxon>
        <taxon>Pseudomonadota</taxon>
        <taxon>Alphaproteobacteria</taxon>
        <taxon>Rhodobacterales</taxon>
        <taxon>Paracoccaceae</taxon>
        <taxon>Paragemmobacter</taxon>
    </lineage>
</organism>
<evidence type="ECO:0000313" key="2">
    <source>
        <dbReference type="EMBL" id="AWB48674.1"/>
    </source>
</evidence>
<protein>
    <submittedName>
        <fullName evidence="2">PIN domain-containing protein</fullName>
    </submittedName>
</protein>
<dbReference type="KEGG" id="geh:HYN69_09260"/>
<dbReference type="AlphaFoldDB" id="A0A2S0ULG6"/>
<dbReference type="SUPFAM" id="SSF88723">
    <property type="entry name" value="PIN domain-like"/>
    <property type="match status" value="1"/>
</dbReference>
<dbReference type="NCBIfam" id="NF046100">
    <property type="entry name" value="RSP_2648_fam_PIN"/>
    <property type="match status" value="1"/>
</dbReference>
<proteinExistence type="predicted"/>